<dbReference type="AlphaFoldDB" id="A0A3A4P883"/>
<comment type="caution">
    <text evidence="6">The sequence shown here is derived from an EMBL/GenBank/DDBJ whole genome shotgun (WGS) entry which is preliminary data.</text>
</comment>
<dbReference type="PANTHER" id="PTHR42832">
    <property type="entry name" value="AMINO ACID AMINOTRANSFERASE"/>
    <property type="match status" value="1"/>
</dbReference>
<dbReference type="Gene3D" id="3.90.1150.10">
    <property type="entry name" value="Aspartate Aminotransferase, domain 1"/>
    <property type="match status" value="1"/>
</dbReference>
<sequence length="400" mass="44830">MERIPPYMFARINQLKLDARHAGRDIIDLGMGNPDIPTPHHVIDKLCEVARDPKAHRYSASKGIAHLRRAIAHWYERRFGVYIDPETEAIAVIGSKEGICHLFLAILDEGDLVLVPSPSYPIHYFSVVIAGGHLHTVPLTAESNFLPDLSKVAHEVYPRPKILILSYPNNPTAQVVDLAFFEEVVEFAKREKILIIHDLAYSEICFDGYRAPSLLQAKGAKEVGIEFYSLSKTYNMAGWRVGFAVGNRHVIAALAKLKSYYDYGIFTPIQVASIAALEGDQSCIEETVSTYSRRRDILVNGLNGMGWNVPRPRATMYVWAPLPDRFRTLGSMKFSELLLEQAQVATSPGVGFGAAGEGYLRLALVENERRIRQALRGIKRMMEMNGEKPDVSPAKRERKN</sequence>
<name>A0A3A4P883_ABYX5</name>
<dbReference type="SUPFAM" id="SSF53383">
    <property type="entry name" value="PLP-dependent transferases"/>
    <property type="match status" value="1"/>
</dbReference>
<dbReference type="EC" id="2.6.1.-" evidence="4"/>
<accession>A0A3A4P883</accession>
<comment type="similarity">
    <text evidence="4">Belongs to the class-I pyridoxal-phosphate-dependent aminotransferase family.</text>
</comment>
<comment type="cofactor">
    <cofactor evidence="1 4">
        <name>pyridoxal 5'-phosphate</name>
        <dbReference type="ChEBI" id="CHEBI:597326"/>
    </cofactor>
</comment>
<dbReference type="NCBIfam" id="NF006756">
    <property type="entry name" value="PRK09276.1"/>
    <property type="match status" value="1"/>
</dbReference>
<evidence type="ECO:0000256" key="3">
    <source>
        <dbReference type="ARBA" id="ARBA00022679"/>
    </source>
</evidence>
<dbReference type="InterPro" id="IPR015424">
    <property type="entry name" value="PyrdxlP-dep_Trfase"/>
</dbReference>
<dbReference type="Gene3D" id="3.40.640.10">
    <property type="entry name" value="Type I PLP-dependent aspartate aminotransferase-like (Major domain)"/>
    <property type="match status" value="1"/>
</dbReference>
<dbReference type="InterPro" id="IPR050881">
    <property type="entry name" value="LL-DAP_aminotransferase"/>
</dbReference>
<dbReference type="GO" id="GO:0030170">
    <property type="term" value="F:pyridoxal phosphate binding"/>
    <property type="evidence" value="ECO:0007669"/>
    <property type="project" value="InterPro"/>
</dbReference>
<reference evidence="6 7" key="1">
    <citation type="journal article" date="2017" name="ISME J.">
        <title>Energy and carbon metabolisms in a deep terrestrial subsurface fluid microbial community.</title>
        <authorList>
            <person name="Momper L."/>
            <person name="Jungbluth S.P."/>
            <person name="Lee M.D."/>
            <person name="Amend J.P."/>
        </authorList>
    </citation>
    <scope>NUCLEOTIDE SEQUENCE [LARGE SCALE GENOMIC DNA]</scope>
    <source>
        <strain evidence="6">SURF_5</strain>
    </source>
</reference>
<protein>
    <recommendedName>
        <fullName evidence="4">Aminotransferase</fullName>
        <ecNumber evidence="4">2.6.1.-</ecNumber>
    </recommendedName>
</protein>
<keyword evidence="2 4" id="KW-0032">Aminotransferase</keyword>
<gene>
    <name evidence="6" type="ORF">C4520_04595</name>
</gene>
<keyword evidence="3 4" id="KW-0808">Transferase</keyword>
<dbReference type="PROSITE" id="PS00105">
    <property type="entry name" value="AA_TRANSFER_CLASS_1"/>
    <property type="match status" value="1"/>
</dbReference>
<feature type="domain" description="Aminotransferase class I/classII large" evidence="5">
    <location>
        <begin position="25"/>
        <end position="376"/>
    </location>
</feature>
<evidence type="ECO:0000256" key="1">
    <source>
        <dbReference type="ARBA" id="ARBA00001933"/>
    </source>
</evidence>
<organism evidence="6 7">
    <name type="scientific">Abyssobacteria bacterium (strain SURF_5)</name>
    <dbReference type="NCBI Taxonomy" id="2093360"/>
    <lineage>
        <taxon>Bacteria</taxon>
        <taxon>Pseudomonadati</taxon>
        <taxon>Candidatus Hydrogenedentota</taxon>
        <taxon>Candidatus Abyssobacteria</taxon>
    </lineage>
</organism>
<dbReference type="Pfam" id="PF00155">
    <property type="entry name" value="Aminotran_1_2"/>
    <property type="match status" value="1"/>
</dbReference>
<dbReference type="InterPro" id="IPR004839">
    <property type="entry name" value="Aminotransferase_I/II_large"/>
</dbReference>
<evidence type="ECO:0000313" key="6">
    <source>
        <dbReference type="EMBL" id="RJP24204.1"/>
    </source>
</evidence>
<dbReference type="InterPro" id="IPR015421">
    <property type="entry name" value="PyrdxlP-dep_Trfase_major"/>
</dbReference>
<dbReference type="InterPro" id="IPR004838">
    <property type="entry name" value="NHTrfase_class1_PyrdxlP-BS"/>
</dbReference>
<dbReference type="EMBL" id="QZKU01000039">
    <property type="protein sequence ID" value="RJP24204.1"/>
    <property type="molecule type" value="Genomic_DNA"/>
</dbReference>
<dbReference type="GO" id="GO:0008483">
    <property type="term" value="F:transaminase activity"/>
    <property type="evidence" value="ECO:0007669"/>
    <property type="project" value="UniProtKB-KW"/>
</dbReference>
<dbReference type="Proteomes" id="UP000265882">
    <property type="component" value="Unassembled WGS sequence"/>
</dbReference>
<evidence type="ECO:0000256" key="4">
    <source>
        <dbReference type="RuleBase" id="RU000481"/>
    </source>
</evidence>
<dbReference type="CDD" id="cd00609">
    <property type="entry name" value="AAT_like"/>
    <property type="match status" value="1"/>
</dbReference>
<dbReference type="InterPro" id="IPR015422">
    <property type="entry name" value="PyrdxlP-dep_Trfase_small"/>
</dbReference>
<evidence type="ECO:0000256" key="2">
    <source>
        <dbReference type="ARBA" id="ARBA00022576"/>
    </source>
</evidence>
<proteinExistence type="inferred from homology"/>
<evidence type="ECO:0000313" key="7">
    <source>
        <dbReference type="Proteomes" id="UP000265882"/>
    </source>
</evidence>
<dbReference type="PANTHER" id="PTHR42832:SF1">
    <property type="entry name" value="GLUTAMATE-PYRUVATE AMINOTRANSFERASE ALAC"/>
    <property type="match status" value="1"/>
</dbReference>
<evidence type="ECO:0000259" key="5">
    <source>
        <dbReference type="Pfam" id="PF00155"/>
    </source>
</evidence>